<dbReference type="Proteomes" id="UP000095283">
    <property type="component" value="Unplaced"/>
</dbReference>
<dbReference type="AlphaFoldDB" id="A0A1I7W8B6"/>
<proteinExistence type="predicted"/>
<evidence type="ECO:0000313" key="1">
    <source>
        <dbReference type="Proteomes" id="UP000095283"/>
    </source>
</evidence>
<reference evidence="2" key="1">
    <citation type="submission" date="2016-11" db="UniProtKB">
        <authorList>
            <consortium name="WormBaseParasite"/>
        </authorList>
    </citation>
    <scope>IDENTIFICATION</scope>
</reference>
<dbReference type="WBParaSite" id="Hba_00889">
    <property type="protein sequence ID" value="Hba_00889"/>
    <property type="gene ID" value="Hba_00889"/>
</dbReference>
<organism evidence="1 2">
    <name type="scientific">Heterorhabditis bacteriophora</name>
    <name type="common">Entomopathogenic nematode worm</name>
    <dbReference type="NCBI Taxonomy" id="37862"/>
    <lineage>
        <taxon>Eukaryota</taxon>
        <taxon>Metazoa</taxon>
        <taxon>Ecdysozoa</taxon>
        <taxon>Nematoda</taxon>
        <taxon>Chromadorea</taxon>
        <taxon>Rhabditida</taxon>
        <taxon>Rhabditina</taxon>
        <taxon>Rhabditomorpha</taxon>
        <taxon>Strongyloidea</taxon>
        <taxon>Heterorhabditidae</taxon>
        <taxon>Heterorhabditis</taxon>
    </lineage>
</organism>
<sequence>MKSHFPNRTFVYKPLAHLNVNFLSPTQRKNCSQLSLSGKNPSSVHLNSVEYQDSHSCRYILNFFSYIYAYISVLSLNHFEFPIKSYKCNNIYNSHLPVVWLNSANRDRGRPTN</sequence>
<name>A0A1I7W8B6_HETBA</name>
<keyword evidence="1" id="KW-1185">Reference proteome</keyword>
<evidence type="ECO:0000313" key="2">
    <source>
        <dbReference type="WBParaSite" id="Hba_00889"/>
    </source>
</evidence>
<protein>
    <submittedName>
        <fullName evidence="2">Ovule protein</fullName>
    </submittedName>
</protein>
<accession>A0A1I7W8B6</accession>